<feature type="coiled-coil region" evidence="1">
    <location>
        <begin position="52"/>
        <end position="111"/>
    </location>
</feature>
<organism evidence="4 5">
    <name type="scientific">Orchesella dallaii</name>
    <dbReference type="NCBI Taxonomy" id="48710"/>
    <lineage>
        <taxon>Eukaryota</taxon>
        <taxon>Metazoa</taxon>
        <taxon>Ecdysozoa</taxon>
        <taxon>Arthropoda</taxon>
        <taxon>Hexapoda</taxon>
        <taxon>Collembola</taxon>
        <taxon>Entomobryomorpha</taxon>
        <taxon>Entomobryoidea</taxon>
        <taxon>Orchesellidae</taxon>
        <taxon>Orchesellinae</taxon>
        <taxon>Orchesella</taxon>
    </lineage>
</organism>
<keyword evidence="1" id="KW-0175">Coiled coil</keyword>
<evidence type="ECO:0000256" key="1">
    <source>
        <dbReference type="SAM" id="Coils"/>
    </source>
</evidence>
<evidence type="ECO:0000313" key="5">
    <source>
        <dbReference type="Proteomes" id="UP001642540"/>
    </source>
</evidence>
<protein>
    <recommendedName>
        <fullName evidence="3">TRAF3-interacting protein 1 C-terminal domain-containing protein</fullName>
    </recommendedName>
</protein>
<accession>A0ABP1S1K8</accession>
<dbReference type="InterPro" id="IPR041476">
    <property type="entry name" value="TRAF3IP1_C"/>
</dbReference>
<evidence type="ECO:0000259" key="3">
    <source>
        <dbReference type="Pfam" id="PF17749"/>
    </source>
</evidence>
<name>A0ABP1S1K8_9HEXA</name>
<dbReference type="EMBL" id="CAXLJM020000146">
    <property type="protein sequence ID" value="CAL8141177.1"/>
    <property type="molecule type" value="Genomic_DNA"/>
</dbReference>
<evidence type="ECO:0000313" key="4">
    <source>
        <dbReference type="EMBL" id="CAL8141177.1"/>
    </source>
</evidence>
<reference evidence="4 5" key="1">
    <citation type="submission" date="2024-08" db="EMBL/GenBank/DDBJ databases">
        <authorList>
            <person name="Cucini C."/>
            <person name="Frati F."/>
        </authorList>
    </citation>
    <scope>NUCLEOTIDE SEQUENCE [LARGE SCALE GENOMIC DNA]</scope>
</reference>
<gene>
    <name evidence="4" type="ORF">ODALV1_LOCUS28607</name>
</gene>
<feature type="domain" description="TRAF3-interacting protein 1 C-terminal" evidence="3">
    <location>
        <begin position="5"/>
        <end position="104"/>
    </location>
</feature>
<evidence type="ECO:0000256" key="2">
    <source>
        <dbReference type="SAM" id="MobiDB-lite"/>
    </source>
</evidence>
<comment type="caution">
    <text evidence="4">The sequence shown here is derived from an EMBL/GenBank/DDBJ whole genome shotgun (WGS) entry which is preliminary data.</text>
</comment>
<dbReference type="Proteomes" id="UP001642540">
    <property type="component" value="Unassembled WGS sequence"/>
</dbReference>
<feature type="region of interest" description="Disordered" evidence="2">
    <location>
        <begin position="223"/>
        <end position="244"/>
    </location>
</feature>
<feature type="compositionally biased region" description="Polar residues" evidence="2">
    <location>
        <begin position="233"/>
        <end position="244"/>
    </location>
</feature>
<sequence length="275" mass="31308">MAERDKEALREVYLKQIEDLKGAIQKMAKCANPLANIIQRSQDDACLMEIEFRKLRQENERLQRKIDEARLDTTRVLFPMTEELAHLDSRIEKMEGAIVLAKQRLQIMDEEYQSDYICPISMYPTQDEVQDEGKNPIWEFKGGNSSEDDGDRPMRKPKSMLDVFRRAVSMHENEACNSNIVSAIPSTMSQHLQSQIPLMDKRYEGTGRGSKDERNFAKVAPMPLGPSQGGRCSGNNFSGQGAQAQFHSSLGAGLRGYGDLKERPLEKEIKPPWWD</sequence>
<keyword evidence="5" id="KW-1185">Reference proteome</keyword>
<proteinExistence type="predicted"/>
<dbReference type="Pfam" id="PF17749">
    <property type="entry name" value="MIP-T3_C"/>
    <property type="match status" value="1"/>
</dbReference>